<organism evidence="2 3">
    <name type="scientific">Paenibacillus glycanilyticus</name>
    <dbReference type="NCBI Taxonomy" id="126569"/>
    <lineage>
        <taxon>Bacteria</taxon>
        <taxon>Bacillati</taxon>
        <taxon>Bacillota</taxon>
        <taxon>Bacilli</taxon>
        <taxon>Bacillales</taxon>
        <taxon>Paenibacillaceae</taxon>
        <taxon>Paenibacillus</taxon>
    </lineage>
</organism>
<feature type="transmembrane region" description="Helical" evidence="1">
    <location>
        <begin position="6"/>
        <end position="29"/>
    </location>
</feature>
<name>A0ABQ6NRA6_9BACL</name>
<protein>
    <submittedName>
        <fullName evidence="2">Uncharacterized protein</fullName>
    </submittedName>
</protein>
<evidence type="ECO:0000313" key="2">
    <source>
        <dbReference type="EMBL" id="GMK47637.1"/>
    </source>
</evidence>
<proteinExistence type="predicted"/>
<keyword evidence="1" id="KW-1133">Transmembrane helix</keyword>
<reference evidence="2 3" key="1">
    <citation type="submission" date="2023-05" db="EMBL/GenBank/DDBJ databases">
        <title>Draft genome of Paenibacillus sp. CCS26.</title>
        <authorList>
            <person name="Akita H."/>
            <person name="Shinto Y."/>
            <person name="Kimura Z."/>
        </authorList>
    </citation>
    <scope>NUCLEOTIDE SEQUENCE [LARGE SCALE GENOMIC DNA]</scope>
    <source>
        <strain evidence="2 3">CCS26</strain>
    </source>
</reference>
<keyword evidence="1" id="KW-0472">Membrane</keyword>
<gene>
    <name evidence="2" type="ORF">PghCCS26_47670</name>
</gene>
<keyword evidence="1" id="KW-0812">Transmembrane</keyword>
<accession>A0ABQ6NRA6</accession>
<evidence type="ECO:0000313" key="3">
    <source>
        <dbReference type="Proteomes" id="UP001285921"/>
    </source>
</evidence>
<evidence type="ECO:0000256" key="1">
    <source>
        <dbReference type="SAM" id="Phobius"/>
    </source>
</evidence>
<sequence>MLNINIITYITAAVALYGAALGTYNTFVLRREKVKRLRLSLSIDAGDDYALRIKVKVLNIGLKEVIIKKIGVITADQHVIECFTNEPIRLTQEFTLEEGRSISAVRKLTEIDHDKTSLTAFCEDTIGKRYLGVTEAYEMGALISQNK</sequence>
<dbReference type="RefSeq" id="WP_317981557.1">
    <property type="nucleotide sequence ID" value="NZ_BTCL01000021.1"/>
</dbReference>
<keyword evidence="3" id="KW-1185">Reference proteome</keyword>
<comment type="caution">
    <text evidence="2">The sequence shown here is derived from an EMBL/GenBank/DDBJ whole genome shotgun (WGS) entry which is preliminary data.</text>
</comment>
<dbReference type="EMBL" id="BTCL01000021">
    <property type="protein sequence ID" value="GMK47637.1"/>
    <property type="molecule type" value="Genomic_DNA"/>
</dbReference>
<dbReference type="Proteomes" id="UP001285921">
    <property type="component" value="Unassembled WGS sequence"/>
</dbReference>